<evidence type="ECO:0000256" key="1">
    <source>
        <dbReference type="SAM" id="MobiDB-lite"/>
    </source>
</evidence>
<evidence type="ECO:0000313" key="3">
    <source>
        <dbReference type="Proteomes" id="UP001632037"/>
    </source>
</evidence>
<gene>
    <name evidence="2" type="ORF">V7S43_011816</name>
</gene>
<keyword evidence="3" id="KW-1185">Reference proteome</keyword>
<organism evidence="2 3">
    <name type="scientific">Phytophthora oleae</name>
    <dbReference type="NCBI Taxonomy" id="2107226"/>
    <lineage>
        <taxon>Eukaryota</taxon>
        <taxon>Sar</taxon>
        <taxon>Stramenopiles</taxon>
        <taxon>Oomycota</taxon>
        <taxon>Peronosporomycetes</taxon>
        <taxon>Peronosporales</taxon>
        <taxon>Peronosporaceae</taxon>
        <taxon>Phytophthora</taxon>
    </lineage>
</organism>
<feature type="region of interest" description="Disordered" evidence="1">
    <location>
        <begin position="1"/>
        <end position="50"/>
    </location>
</feature>
<reference evidence="2 3" key="1">
    <citation type="submission" date="2024-09" db="EMBL/GenBank/DDBJ databases">
        <title>Genome sequencing and assembly of Phytophthora oleae, isolate VK10A, causative agent of rot of olive drupes.</title>
        <authorList>
            <person name="Conti Taguali S."/>
            <person name="Riolo M."/>
            <person name="La Spada F."/>
            <person name="Cacciola S.O."/>
            <person name="Dionisio G."/>
        </authorList>
    </citation>
    <scope>NUCLEOTIDE SEQUENCE [LARGE SCALE GENOMIC DNA]</scope>
    <source>
        <strain evidence="2 3">VK10A</strain>
    </source>
</reference>
<sequence length="98" mass="9728">MDIIRGALNDGVSPSEAGPPEATAEPDEPSGDVAAGAGALGLPPCGTAMPSPPLRAEVVVAEAGAPPEASPIGEGRGEFPLDEISLPSDICVKRRIGM</sequence>
<name>A0ABD3FAH2_9STRA</name>
<accession>A0ABD3FAH2</accession>
<comment type="caution">
    <text evidence="2">The sequence shown here is derived from an EMBL/GenBank/DDBJ whole genome shotgun (WGS) entry which is preliminary data.</text>
</comment>
<protein>
    <submittedName>
        <fullName evidence="2">Uncharacterized protein</fullName>
    </submittedName>
</protein>
<feature type="compositionally biased region" description="Low complexity" evidence="1">
    <location>
        <begin position="34"/>
        <end position="46"/>
    </location>
</feature>
<dbReference type="AlphaFoldDB" id="A0ABD3FAH2"/>
<proteinExistence type="predicted"/>
<evidence type="ECO:0000313" key="2">
    <source>
        <dbReference type="EMBL" id="KAL3663411.1"/>
    </source>
</evidence>
<dbReference type="Proteomes" id="UP001632037">
    <property type="component" value="Unassembled WGS sequence"/>
</dbReference>
<dbReference type="EMBL" id="JBIMZQ010000028">
    <property type="protein sequence ID" value="KAL3663411.1"/>
    <property type="molecule type" value="Genomic_DNA"/>
</dbReference>